<dbReference type="STRING" id="34475.A0A4Y9YH37"/>
<dbReference type="SUPFAM" id="SSF55729">
    <property type="entry name" value="Acyl-CoA N-acyltransferases (Nat)"/>
    <property type="match status" value="1"/>
</dbReference>
<reference evidence="1 2" key="1">
    <citation type="submission" date="2019-01" db="EMBL/GenBank/DDBJ databases">
        <title>Genome sequencing of the rare red list fungi Fomitopsis rosea.</title>
        <authorList>
            <person name="Buettner E."/>
            <person name="Kellner H."/>
        </authorList>
    </citation>
    <scope>NUCLEOTIDE SEQUENCE [LARGE SCALE GENOMIC DNA]</scope>
    <source>
        <strain evidence="1 2">DSM 105464</strain>
    </source>
</reference>
<dbReference type="Proteomes" id="UP000298390">
    <property type="component" value="Unassembled WGS sequence"/>
</dbReference>
<organism evidence="1 2">
    <name type="scientific">Rhodofomes roseus</name>
    <dbReference type="NCBI Taxonomy" id="34475"/>
    <lineage>
        <taxon>Eukaryota</taxon>
        <taxon>Fungi</taxon>
        <taxon>Dikarya</taxon>
        <taxon>Basidiomycota</taxon>
        <taxon>Agaricomycotina</taxon>
        <taxon>Agaricomycetes</taxon>
        <taxon>Polyporales</taxon>
        <taxon>Rhodofomes</taxon>
    </lineage>
</organism>
<dbReference type="AlphaFoldDB" id="A0A4Y9YH37"/>
<evidence type="ECO:0000313" key="1">
    <source>
        <dbReference type="EMBL" id="TFY61876.1"/>
    </source>
</evidence>
<evidence type="ECO:0000313" key="2">
    <source>
        <dbReference type="Proteomes" id="UP000298390"/>
    </source>
</evidence>
<protein>
    <recommendedName>
        <fullName evidence="3">N-acetyltransferase domain-containing protein</fullName>
    </recommendedName>
</protein>
<proteinExistence type="predicted"/>
<sequence length="216" mass="24703">MGLLDITVKKLDNPTEGHVEEAVQIFCKLMQEDPLAIALTGGDMLILPYLIRAMVGAIAFMCGDIYAAFNEHGAMVGFQGWVPPGKLLFSTEEQRERLEDFNVRLSDKAKEYFPKAMGVDFPKAIDDCTGIENCELNAYWCNFNFVVAEYQQRGISKAMSELAYQKAKPHKWIMALATTHVRNIAIYNHLRFELMGYRNMASPFIDWPAWIYMRRT</sequence>
<dbReference type="EMBL" id="SEKV01000189">
    <property type="protein sequence ID" value="TFY61876.1"/>
    <property type="molecule type" value="Genomic_DNA"/>
</dbReference>
<accession>A0A4Y9YH37</accession>
<dbReference type="InterPro" id="IPR016181">
    <property type="entry name" value="Acyl_CoA_acyltransferase"/>
</dbReference>
<dbReference type="Gene3D" id="3.40.630.30">
    <property type="match status" value="1"/>
</dbReference>
<gene>
    <name evidence="1" type="ORF">EVJ58_g4224</name>
</gene>
<evidence type="ECO:0008006" key="3">
    <source>
        <dbReference type="Google" id="ProtNLM"/>
    </source>
</evidence>
<name>A0A4Y9YH37_9APHY</name>
<comment type="caution">
    <text evidence="1">The sequence shown here is derived from an EMBL/GenBank/DDBJ whole genome shotgun (WGS) entry which is preliminary data.</text>
</comment>